<keyword evidence="2" id="KW-1185">Reference proteome</keyword>
<proteinExistence type="predicted"/>
<dbReference type="Proteomes" id="UP000029015">
    <property type="component" value="Unassembled WGS sequence"/>
</dbReference>
<evidence type="ECO:0000313" key="1">
    <source>
        <dbReference type="EMBL" id="KFI40179.1"/>
    </source>
</evidence>
<gene>
    <name evidence="1" type="ORF">BACT_0881</name>
</gene>
<comment type="caution">
    <text evidence="1">The sequence shown here is derived from an EMBL/GenBank/DDBJ whole genome shotgun (WGS) entry which is preliminary data.</text>
</comment>
<organism evidence="1 2">
    <name type="scientific">Bifidobacterium actinocoloniiforme DSM 22766</name>
    <dbReference type="NCBI Taxonomy" id="1437605"/>
    <lineage>
        <taxon>Bacteria</taxon>
        <taxon>Bacillati</taxon>
        <taxon>Actinomycetota</taxon>
        <taxon>Actinomycetes</taxon>
        <taxon>Bifidobacteriales</taxon>
        <taxon>Bifidobacteriaceae</taxon>
        <taxon>Bifidobacterium</taxon>
    </lineage>
</organism>
<dbReference type="EMBL" id="JGYK01000001">
    <property type="protein sequence ID" value="KFI40179.1"/>
    <property type="molecule type" value="Genomic_DNA"/>
</dbReference>
<evidence type="ECO:0000313" key="2">
    <source>
        <dbReference type="Proteomes" id="UP000029015"/>
    </source>
</evidence>
<accession>A0A086Z0X9</accession>
<name>A0A086Z0X9_9BIFI</name>
<protein>
    <submittedName>
        <fullName evidence="1">Uncharacterized protein</fullName>
    </submittedName>
</protein>
<sequence length="99" mass="10859">MSCKDSASVVRSQATPTTISDEAIFHNKDWAASPTATRRRDTSRISPVPTTTACTRNFSCDRCRSSRAESPSRLTVNSIIPWSLAWANMRDTVNGVALL</sequence>
<reference evidence="1 2" key="1">
    <citation type="submission" date="2014-03" db="EMBL/GenBank/DDBJ databases">
        <title>Genomics of Bifidobacteria.</title>
        <authorList>
            <person name="Ventura M."/>
            <person name="Milani C."/>
            <person name="Lugli G.A."/>
        </authorList>
    </citation>
    <scope>NUCLEOTIDE SEQUENCE [LARGE SCALE GENOMIC DNA]</scope>
    <source>
        <strain evidence="1 2">DSM 22766</strain>
    </source>
</reference>
<dbReference type="AlphaFoldDB" id="A0A086Z0X9"/>